<dbReference type="EMBL" id="JYDT01000007">
    <property type="protein sequence ID" value="KRY92350.1"/>
    <property type="molecule type" value="Genomic_DNA"/>
</dbReference>
<dbReference type="GO" id="GO:0005849">
    <property type="term" value="C:mRNA cleavage factor complex"/>
    <property type="evidence" value="ECO:0007669"/>
    <property type="project" value="TreeGrafter"/>
</dbReference>
<dbReference type="PANTHER" id="PTHR15921">
    <property type="entry name" value="PRE-MRNA CLEAVAGE COMPLEX II"/>
    <property type="match status" value="1"/>
</dbReference>
<feature type="compositionally biased region" description="Basic and acidic residues" evidence="2">
    <location>
        <begin position="260"/>
        <end position="270"/>
    </location>
</feature>
<feature type="region of interest" description="Disordered" evidence="2">
    <location>
        <begin position="319"/>
        <end position="350"/>
    </location>
</feature>
<feature type="compositionally biased region" description="Basic and acidic residues" evidence="2">
    <location>
        <begin position="478"/>
        <end position="491"/>
    </location>
</feature>
<dbReference type="SMART" id="SM00582">
    <property type="entry name" value="RPR"/>
    <property type="match status" value="1"/>
</dbReference>
<evidence type="ECO:0000256" key="2">
    <source>
        <dbReference type="SAM" id="MobiDB-lite"/>
    </source>
</evidence>
<evidence type="ECO:0000256" key="1">
    <source>
        <dbReference type="SAM" id="Coils"/>
    </source>
</evidence>
<dbReference type="Gene3D" id="1.25.40.90">
    <property type="match status" value="1"/>
</dbReference>
<dbReference type="InterPro" id="IPR006569">
    <property type="entry name" value="CID_dom"/>
</dbReference>
<dbReference type="OrthoDB" id="343582at2759"/>
<feature type="domain" description="CID" evidence="3">
    <location>
        <begin position="3"/>
        <end position="145"/>
    </location>
</feature>
<feature type="coiled-coil region" evidence="1">
    <location>
        <begin position="210"/>
        <end position="237"/>
    </location>
</feature>
<protein>
    <submittedName>
        <fullName evidence="4">Polyadenylation and cleavage factor-like protein 11</fullName>
    </submittedName>
</protein>
<keyword evidence="1" id="KW-0175">Coiled coil</keyword>
<feature type="region of interest" description="Disordered" evidence="2">
    <location>
        <begin position="362"/>
        <end position="573"/>
    </location>
</feature>
<organism evidence="4 5">
    <name type="scientific">Trichinella pseudospiralis</name>
    <name type="common">Parasitic roundworm</name>
    <dbReference type="NCBI Taxonomy" id="6337"/>
    <lineage>
        <taxon>Eukaryota</taxon>
        <taxon>Metazoa</taxon>
        <taxon>Ecdysozoa</taxon>
        <taxon>Nematoda</taxon>
        <taxon>Enoplea</taxon>
        <taxon>Dorylaimia</taxon>
        <taxon>Trichinellida</taxon>
        <taxon>Trichinellidae</taxon>
        <taxon>Trichinella</taxon>
    </lineage>
</organism>
<name>A0A0V1G277_TRIPS</name>
<accession>A0A0V1G277</accession>
<dbReference type="GO" id="GO:0000993">
    <property type="term" value="F:RNA polymerase II complex binding"/>
    <property type="evidence" value="ECO:0007669"/>
    <property type="project" value="InterPro"/>
</dbReference>
<feature type="compositionally biased region" description="Low complexity" evidence="2">
    <location>
        <begin position="492"/>
        <end position="508"/>
    </location>
</feature>
<dbReference type="PANTHER" id="PTHR15921:SF3">
    <property type="entry name" value="PRE-MRNA CLEAVAGE COMPLEX 2 PROTEIN PCF11"/>
    <property type="match status" value="1"/>
</dbReference>
<gene>
    <name evidence="4" type="primary">pcf-11</name>
    <name evidence="4" type="ORF">T4D_14324</name>
</gene>
<dbReference type="InterPro" id="IPR047415">
    <property type="entry name" value="Pcf11_CID"/>
</dbReference>
<feature type="compositionally biased region" description="Basic residues" evidence="2">
    <location>
        <begin position="468"/>
        <end position="477"/>
    </location>
</feature>
<comment type="caution">
    <text evidence="4">The sequence shown here is derived from an EMBL/GenBank/DDBJ whole genome shotgun (WGS) entry which is preliminary data.</text>
</comment>
<dbReference type="GO" id="GO:0031124">
    <property type="term" value="P:mRNA 3'-end processing"/>
    <property type="evidence" value="ECO:0007669"/>
    <property type="project" value="InterPro"/>
</dbReference>
<feature type="compositionally biased region" description="Polar residues" evidence="2">
    <location>
        <begin position="564"/>
        <end position="573"/>
    </location>
</feature>
<dbReference type="Proteomes" id="UP000054995">
    <property type="component" value="Unassembled WGS sequence"/>
</dbReference>
<dbReference type="GO" id="GO:0003729">
    <property type="term" value="F:mRNA binding"/>
    <property type="evidence" value="ECO:0007669"/>
    <property type="project" value="InterPro"/>
</dbReference>
<feature type="compositionally biased region" description="Basic and acidic residues" evidence="2">
    <location>
        <begin position="442"/>
        <end position="460"/>
    </location>
</feature>
<dbReference type="InterPro" id="IPR045154">
    <property type="entry name" value="PCF11-like"/>
</dbReference>
<feature type="region of interest" description="Disordered" evidence="2">
    <location>
        <begin position="260"/>
        <end position="295"/>
    </location>
</feature>
<feature type="compositionally biased region" description="Basic and acidic residues" evidence="2">
    <location>
        <begin position="392"/>
        <end position="414"/>
    </location>
</feature>
<feature type="compositionally biased region" description="Polar residues" evidence="2">
    <location>
        <begin position="322"/>
        <end position="332"/>
    </location>
</feature>
<feature type="compositionally biased region" description="Acidic residues" evidence="2">
    <location>
        <begin position="339"/>
        <end position="349"/>
    </location>
</feature>
<evidence type="ECO:0000313" key="5">
    <source>
        <dbReference type="Proteomes" id="UP000054995"/>
    </source>
</evidence>
<feature type="compositionally biased region" description="Polar residues" evidence="2">
    <location>
        <begin position="367"/>
        <end position="376"/>
    </location>
</feature>
<feature type="compositionally biased region" description="Low complexity" evidence="2">
    <location>
        <begin position="278"/>
        <end position="289"/>
    </location>
</feature>
<dbReference type="InterPro" id="IPR008942">
    <property type="entry name" value="ENTH_VHS"/>
</dbReference>
<evidence type="ECO:0000259" key="3">
    <source>
        <dbReference type="PROSITE" id="PS51391"/>
    </source>
</evidence>
<keyword evidence="5" id="KW-1185">Reference proteome</keyword>
<dbReference type="GO" id="GO:0006369">
    <property type="term" value="P:termination of RNA polymerase II transcription"/>
    <property type="evidence" value="ECO:0007669"/>
    <property type="project" value="InterPro"/>
</dbReference>
<reference evidence="4 5" key="1">
    <citation type="submission" date="2015-01" db="EMBL/GenBank/DDBJ databases">
        <title>Evolution of Trichinella species and genotypes.</title>
        <authorList>
            <person name="Korhonen P.K."/>
            <person name="Edoardo P."/>
            <person name="Giuseppe L.R."/>
            <person name="Gasser R.B."/>
        </authorList>
    </citation>
    <scope>NUCLEOTIDE SEQUENCE [LARGE SCALE GENOMIC DNA]</scope>
    <source>
        <strain evidence="4">ISS470</strain>
    </source>
</reference>
<evidence type="ECO:0000313" key="4">
    <source>
        <dbReference type="EMBL" id="KRY92350.1"/>
    </source>
</evidence>
<feature type="compositionally biased region" description="Basic and acidic residues" evidence="2">
    <location>
        <begin position="514"/>
        <end position="534"/>
    </location>
</feature>
<dbReference type="CDD" id="cd16982">
    <property type="entry name" value="CID_Pcf11"/>
    <property type="match status" value="1"/>
</dbReference>
<dbReference type="Pfam" id="PF04818">
    <property type="entry name" value="CID"/>
    <property type="match status" value="1"/>
</dbReference>
<dbReference type="PROSITE" id="PS51391">
    <property type="entry name" value="CID"/>
    <property type="match status" value="1"/>
</dbReference>
<dbReference type="GO" id="GO:0005737">
    <property type="term" value="C:cytoplasm"/>
    <property type="evidence" value="ECO:0007669"/>
    <property type="project" value="TreeGrafter"/>
</dbReference>
<sequence length="1292" mass="143723">MTTEEDVISDYYTSLQELECNSKPHINMLTMLAEESQRFAPKIVQLVESHIQKVEDFLMHCPVLLRVTTNQKLPVLYLIDSIVKNCPDTQYKELFSKNLINIFVHVFDQVDEKTRQALYRLRTTWPNIFPASKLYGIDIKVHEIDPAWPLQNPNQLKASVTNPVNSSGSSSSSSTKHVHVNPKFIDQKGQKVSEHQEIPEGMFVSSEGQITAEKVRCEELVRLKEELQKTRENMIASVGGPLRINKKPVDLSVRDIENKEKLSSSERVSLKDNPILRSTSKGSTPLSSSKENDNFVESDGCSVESFQSISSYVVCDEHDSLSPHSQLPSESPDQPFISVDEEEAGESSDDSIVVVDIVEMDDEPPSKVTNHPVTNQSHDEKLPNQVSTRSTEYSKKSLHDTKKFSSSRRSSERRDRRRRTRSPDYSPRSSVENRSRHSHRSRQIDRDGRGRRFSRDERSRSPFLSPVGRRRRSPPVRRRYDSDRSRLDKSHTSSSSSSRSNLKKGSSSMMLSGDVRESGRSHGDSKKSRLHNEETSLPMPVAKKERSYKPPPVPVDLEEPKAPLSSSSLFGNENDQERGLGVDGLKFPPVPPRPAASAVSVGVNPMDAIEYRSRSPAPLVTPMTTPVNSALENNRAIIFQRAQKQLADGILNQREYDDLIRDLTDVIGRVRPPDAPMNSVRSMIVGDVWNPEVSVNSKTLGSAGRLVTPIQAPAASSSGASLLALPEQEECKAPMSIEIDLSESKTSGPSNDRIFVDGHGYEVRYIDEVAVIERNGLPHRISFTGCAKEVIVDGIAYNLAFGESRVITLDGQSVMIRFGAPARELYFGNVPLRGIFGGPPIFIKVNGVKHSILLGGPPPEVKIDTEPSYELLRFLHSGHMSRRGMMRQDVKASVNIGKRLQNNNRCEPVANVEIPKPPTVTHINAGSVSHASTSNNSAFVNVSNAGAGGGGASASAGIAPPQMTPDAIRALLNRIKQVGLLPDNQQHSVIKPSTAITSTAAIPMPVTTWFPDDETVERRKEPTTELKTFNMKYLKIRYQSLIDALYQNKIQCSTCGMRFAVGDSQKYSKHLDWHFKMNRREKAGITASSRPWYLASEDWINYEEFGEDISKKVRSSVFEANKDDKSRLRGFVAKTNSVIPATDEEQICQVCNETFEQFWDGDDEVWKLRNAMLVDGKVYHPLCYQDAGIESTSSSSSVNNIPPTCLEEKKKVIGAERATVIQTEKSEVKLMKEVVKLEEQSKNLQTARLMIKPTLPCESLVKSILSAIKGSSEEVVRTNAAPAATAEKVDQC</sequence>
<dbReference type="SUPFAM" id="SSF48464">
    <property type="entry name" value="ENTH/VHS domain"/>
    <property type="match status" value="1"/>
</dbReference>
<proteinExistence type="predicted"/>